<sequence>MIYYISCLIFITKIPLLIILFQKIDVPLHRYAFFFFLRDVISFHHGLVIFYRDI</sequence>
<gene>
    <name evidence="2" type="ORF">C1645_603408</name>
</gene>
<evidence type="ECO:0000313" key="2">
    <source>
        <dbReference type="EMBL" id="RIA93811.1"/>
    </source>
</evidence>
<dbReference type="Proteomes" id="UP000265703">
    <property type="component" value="Unassembled WGS sequence"/>
</dbReference>
<protein>
    <submittedName>
        <fullName evidence="2">Uncharacterized protein</fullName>
    </submittedName>
</protein>
<keyword evidence="1" id="KW-0812">Transmembrane</keyword>
<accession>A0A397TFN6</accession>
<feature type="transmembrane region" description="Helical" evidence="1">
    <location>
        <begin position="30"/>
        <end position="51"/>
    </location>
</feature>
<reference evidence="2 3" key="1">
    <citation type="submission" date="2018-06" db="EMBL/GenBank/DDBJ databases">
        <title>Comparative genomics reveals the genomic features of Rhizophagus irregularis, R. cerebriforme, R. diaphanum and Gigaspora rosea, and their symbiotic lifestyle signature.</title>
        <authorList>
            <person name="Morin E."/>
            <person name="San Clemente H."/>
            <person name="Chen E.C.H."/>
            <person name="De La Providencia I."/>
            <person name="Hainaut M."/>
            <person name="Kuo A."/>
            <person name="Kohler A."/>
            <person name="Murat C."/>
            <person name="Tang N."/>
            <person name="Roy S."/>
            <person name="Loubradou J."/>
            <person name="Henrissat B."/>
            <person name="Grigoriev I.V."/>
            <person name="Corradi N."/>
            <person name="Roux C."/>
            <person name="Martin F.M."/>
        </authorList>
    </citation>
    <scope>NUCLEOTIDE SEQUENCE [LARGE SCALE GENOMIC DNA]</scope>
    <source>
        <strain evidence="2 3">DAOM 227022</strain>
    </source>
</reference>
<feature type="transmembrane region" description="Helical" evidence="1">
    <location>
        <begin position="7"/>
        <end position="24"/>
    </location>
</feature>
<proteinExistence type="predicted"/>
<name>A0A397TFN6_9GLOM</name>
<evidence type="ECO:0000256" key="1">
    <source>
        <dbReference type="SAM" id="Phobius"/>
    </source>
</evidence>
<evidence type="ECO:0000313" key="3">
    <source>
        <dbReference type="Proteomes" id="UP000265703"/>
    </source>
</evidence>
<dbReference type="EMBL" id="QKYT01000096">
    <property type="protein sequence ID" value="RIA93811.1"/>
    <property type="molecule type" value="Genomic_DNA"/>
</dbReference>
<comment type="caution">
    <text evidence="2">The sequence shown here is derived from an EMBL/GenBank/DDBJ whole genome shotgun (WGS) entry which is preliminary data.</text>
</comment>
<keyword evidence="3" id="KW-1185">Reference proteome</keyword>
<keyword evidence="1" id="KW-0472">Membrane</keyword>
<dbReference type="AlphaFoldDB" id="A0A397TFN6"/>
<keyword evidence="1" id="KW-1133">Transmembrane helix</keyword>
<organism evidence="2 3">
    <name type="scientific">Glomus cerebriforme</name>
    <dbReference type="NCBI Taxonomy" id="658196"/>
    <lineage>
        <taxon>Eukaryota</taxon>
        <taxon>Fungi</taxon>
        <taxon>Fungi incertae sedis</taxon>
        <taxon>Mucoromycota</taxon>
        <taxon>Glomeromycotina</taxon>
        <taxon>Glomeromycetes</taxon>
        <taxon>Glomerales</taxon>
        <taxon>Glomeraceae</taxon>
        <taxon>Glomus</taxon>
    </lineage>
</organism>